<evidence type="ECO:0000256" key="1">
    <source>
        <dbReference type="SAM" id="MobiDB-lite"/>
    </source>
</evidence>
<dbReference type="AlphaFoldDB" id="A0A2A2AGU5"/>
<dbReference type="InterPro" id="IPR022742">
    <property type="entry name" value="Hydrolase_4"/>
</dbReference>
<dbReference type="Pfam" id="PF12147">
    <property type="entry name" value="Methyltransf_20"/>
    <property type="match status" value="1"/>
</dbReference>
<accession>A0A2A2AGU5</accession>
<dbReference type="RefSeq" id="WP_095539912.1">
    <property type="nucleotide sequence ID" value="NZ_NSJB01000005.1"/>
</dbReference>
<dbReference type="Gene3D" id="3.40.50.1820">
    <property type="entry name" value="alpha/beta hydrolase"/>
    <property type="match status" value="1"/>
</dbReference>
<dbReference type="InterPro" id="IPR029063">
    <property type="entry name" value="SAM-dependent_MTases_sf"/>
</dbReference>
<dbReference type="FunFam" id="3.40.50.1820:FF:000201">
    <property type="entry name" value="Alpha/beta fold hydrolase"/>
    <property type="match status" value="1"/>
</dbReference>
<comment type="caution">
    <text evidence="4">The sequence shown here is derived from an EMBL/GenBank/DDBJ whole genome shotgun (WGS) entry which is preliminary data.</text>
</comment>
<feature type="domain" description="Methyltransferase" evidence="3">
    <location>
        <begin position="317"/>
        <end position="626"/>
    </location>
</feature>
<keyword evidence="5" id="KW-1185">Reference proteome</keyword>
<dbReference type="Proteomes" id="UP000218054">
    <property type="component" value="Unassembled WGS sequence"/>
</dbReference>
<dbReference type="InterPro" id="IPR029058">
    <property type="entry name" value="AB_hydrolase_fold"/>
</dbReference>
<evidence type="ECO:0000259" key="2">
    <source>
        <dbReference type="Pfam" id="PF12146"/>
    </source>
</evidence>
<protein>
    <recommendedName>
        <fullName evidence="6">Alpha-beta hydrolase superfamily lysophospholipase</fullName>
    </recommendedName>
</protein>
<dbReference type="SUPFAM" id="SSF53335">
    <property type="entry name" value="S-adenosyl-L-methionine-dependent methyltransferases"/>
    <property type="match status" value="1"/>
</dbReference>
<feature type="domain" description="Serine aminopeptidase S33" evidence="2">
    <location>
        <begin position="73"/>
        <end position="308"/>
    </location>
</feature>
<feature type="compositionally biased region" description="Basic and acidic residues" evidence="1">
    <location>
        <begin position="21"/>
        <end position="33"/>
    </location>
</feature>
<name>A0A2A2AGU5_9BURK</name>
<proteinExistence type="predicted"/>
<gene>
    <name evidence="4" type="ORF">CK625_08650</name>
</gene>
<reference evidence="4 5" key="1">
    <citation type="submission" date="2017-08" db="EMBL/GenBank/DDBJ databases">
        <title>WGS of Clinical strains of the CDC Group NO-1 linked to zoonotic infections in humans.</title>
        <authorList>
            <person name="Bernier A.-M."/>
            <person name="Bernard K."/>
        </authorList>
    </citation>
    <scope>NUCLEOTIDE SEQUENCE [LARGE SCALE GENOMIC DNA]</scope>
    <source>
        <strain evidence="4 5">NML00-0135</strain>
    </source>
</reference>
<evidence type="ECO:0000313" key="4">
    <source>
        <dbReference type="EMBL" id="PAT36951.1"/>
    </source>
</evidence>
<dbReference type="PANTHER" id="PTHR11614">
    <property type="entry name" value="PHOSPHOLIPASE-RELATED"/>
    <property type="match status" value="1"/>
</dbReference>
<evidence type="ECO:0000313" key="5">
    <source>
        <dbReference type="Proteomes" id="UP000218054"/>
    </source>
</evidence>
<feature type="region of interest" description="Disordered" evidence="1">
    <location>
        <begin position="1"/>
        <end position="33"/>
    </location>
</feature>
<dbReference type="InterPro" id="IPR022744">
    <property type="entry name" value="MeTrfase_dom_put"/>
</dbReference>
<dbReference type="Pfam" id="PF12146">
    <property type="entry name" value="Hydrolase_4"/>
    <property type="match status" value="1"/>
</dbReference>
<dbReference type="InterPro" id="IPR051044">
    <property type="entry name" value="MAG_DAG_Lipase"/>
</dbReference>
<organism evidence="4 5">
    <name type="scientific">Vandammella animalimorsus</name>
    <dbReference type="NCBI Taxonomy" id="2029117"/>
    <lineage>
        <taxon>Bacteria</taxon>
        <taxon>Pseudomonadati</taxon>
        <taxon>Pseudomonadota</taxon>
        <taxon>Betaproteobacteria</taxon>
        <taxon>Burkholderiales</taxon>
        <taxon>Comamonadaceae</taxon>
        <taxon>Vandammella</taxon>
    </lineage>
</organism>
<dbReference type="Gene3D" id="3.40.50.150">
    <property type="entry name" value="Vaccinia Virus protein VP39"/>
    <property type="match status" value="1"/>
</dbReference>
<dbReference type="SUPFAM" id="SSF53474">
    <property type="entry name" value="alpha/beta-Hydrolases"/>
    <property type="match status" value="1"/>
</dbReference>
<sequence>MQHQLPQQPQPDLPHLPSDPAQHDARPTARPVQERRFTTHDGLSLFYRHWPAVQPAAPVAQGDAAYGVQAAAPTPTIVLLHRGHEHSGRMAHLVEELALPQFQFFAWDARGHGLSGGERGDSPGFATNVRDLQDFAQHLQQQHGVAPQDMALVAQSVGAVLAATWVHDYAPPIRAQVLAAPAFDIKLYVPFARPALKLLHRLRGKFFVNSYVKPRFLTHDRERAASYASDALITRPIAVNVLLDLYDTAERIVADAQAIRAPTQLLVSGSDFVVRTGVQQRFFERLGASLKEHIVLPGFYHDTLGERDRAHAVAQARRFILAAWDAPAPPSLRQADRAGPGCAQAQALAAPLPPGSLAQRYWQLQRAALRWGSRFSNGLKLGFETGFDSGSTLDYVYRNRADSPSALGRLMDRNYLNSIGWRGIRQRKRHLEELLHLAMQRLHEAGQPLRMVDIAAGHGRYMLEAIAQRPAGIALPEQVLLRDYSDINVRDGQALIAAKGLADVARFAKGDAFDEQDLAQLQPRPTLAVVSGLYELFDDNALVARSLAGLAQAVPPGGYLIYTGQPWHPQQELIARALSSHRGGQPWVMRLRSQAEMDELVAAAGFRKLTQRIDRWGIFSVSLAQRLG</sequence>
<evidence type="ECO:0000259" key="3">
    <source>
        <dbReference type="Pfam" id="PF12147"/>
    </source>
</evidence>
<dbReference type="EMBL" id="NSJB01000005">
    <property type="protein sequence ID" value="PAT36951.1"/>
    <property type="molecule type" value="Genomic_DNA"/>
</dbReference>
<evidence type="ECO:0008006" key="6">
    <source>
        <dbReference type="Google" id="ProtNLM"/>
    </source>
</evidence>